<feature type="compositionally biased region" description="Low complexity" evidence="1">
    <location>
        <begin position="109"/>
        <end position="123"/>
    </location>
</feature>
<reference evidence="4" key="1">
    <citation type="journal article" date="2019" name="Int. J. Syst. Evol. Microbiol.">
        <title>The Global Catalogue of Microorganisms (GCM) 10K type strain sequencing project: providing services to taxonomists for standard genome sequencing and annotation.</title>
        <authorList>
            <consortium name="The Broad Institute Genomics Platform"/>
            <consortium name="The Broad Institute Genome Sequencing Center for Infectious Disease"/>
            <person name="Wu L."/>
            <person name="Ma J."/>
        </authorList>
    </citation>
    <scope>NUCLEOTIDE SEQUENCE [LARGE SCALE GENOMIC DNA]</scope>
    <source>
        <strain evidence="4">CCUG 49018</strain>
    </source>
</reference>
<keyword evidence="2" id="KW-0472">Membrane</keyword>
<sequence length="123" mass="12072">MTQRWAVLIATLALLGWAAAQAWLILRTKPARVKLAAASAFAAVGIAALGVGLAFTQGSADDPPAPRASGFAQAAGAPPRIGDAATVPVPTFPVAPTAPAVAPPPEPAPGDAADPAPVRAVAL</sequence>
<keyword evidence="4" id="KW-1185">Reference proteome</keyword>
<organism evidence="3 4">
    <name type="scientific">Pseudonocardia benzenivorans</name>
    <dbReference type="NCBI Taxonomy" id="228005"/>
    <lineage>
        <taxon>Bacteria</taxon>
        <taxon>Bacillati</taxon>
        <taxon>Actinomycetota</taxon>
        <taxon>Actinomycetes</taxon>
        <taxon>Pseudonocardiales</taxon>
        <taxon>Pseudonocardiaceae</taxon>
        <taxon>Pseudonocardia</taxon>
    </lineage>
</organism>
<gene>
    <name evidence="3" type="ORF">ACFQ34_06040</name>
</gene>
<keyword evidence="2" id="KW-0812">Transmembrane</keyword>
<evidence type="ECO:0000313" key="3">
    <source>
        <dbReference type="EMBL" id="MFD1232839.1"/>
    </source>
</evidence>
<name>A0ABW3VCK4_9PSEU</name>
<evidence type="ECO:0000256" key="1">
    <source>
        <dbReference type="SAM" id="MobiDB-lite"/>
    </source>
</evidence>
<comment type="caution">
    <text evidence="3">The sequence shown here is derived from an EMBL/GenBank/DDBJ whole genome shotgun (WGS) entry which is preliminary data.</text>
</comment>
<feature type="transmembrane region" description="Helical" evidence="2">
    <location>
        <begin position="36"/>
        <end position="55"/>
    </location>
</feature>
<keyword evidence="2" id="KW-1133">Transmembrane helix</keyword>
<dbReference type="Proteomes" id="UP001597182">
    <property type="component" value="Unassembled WGS sequence"/>
</dbReference>
<feature type="region of interest" description="Disordered" evidence="1">
    <location>
        <begin position="95"/>
        <end position="123"/>
    </location>
</feature>
<dbReference type="EMBL" id="JBHTMB010000042">
    <property type="protein sequence ID" value="MFD1232839.1"/>
    <property type="molecule type" value="Genomic_DNA"/>
</dbReference>
<protein>
    <submittedName>
        <fullName evidence="3">Uncharacterized protein</fullName>
    </submittedName>
</protein>
<proteinExistence type="predicted"/>
<feature type="non-terminal residue" evidence="3">
    <location>
        <position position="123"/>
    </location>
</feature>
<evidence type="ECO:0000256" key="2">
    <source>
        <dbReference type="SAM" id="Phobius"/>
    </source>
</evidence>
<evidence type="ECO:0000313" key="4">
    <source>
        <dbReference type="Proteomes" id="UP001597182"/>
    </source>
</evidence>
<accession>A0ABW3VCK4</accession>